<evidence type="ECO:0000313" key="1">
    <source>
        <dbReference type="EMBL" id="OGY44930.1"/>
    </source>
</evidence>
<dbReference type="STRING" id="1797532.A2729_04070"/>
<comment type="caution">
    <text evidence="1">The sequence shown here is derived from an EMBL/GenBank/DDBJ whole genome shotgun (WGS) entry which is preliminary data.</text>
</comment>
<reference evidence="1 2" key="1">
    <citation type="journal article" date="2016" name="Nat. Commun.">
        <title>Thousands of microbial genomes shed light on interconnected biogeochemical processes in an aquifer system.</title>
        <authorList>
            <person name="Anantharaman K."/>
            <person name="Brown C.T."/>
            <person name="Hug L.A."/>
            <person name="Sharon I."/>
            <person name="Castelle C.J."/>
            <person name="Probst A.J."/>
            <person name="Thomas B.C."/>
            <person name="Singh A."/>
            <person name="Wilkins M.J."/>
            <person name="Karaoz U."/>
            <person name="Brodie E.L."/>
            <person name="Williams K.H."/>
            <person name="Hubbard S.S."/>
            <person name="Banfield J.F."/>
        </authorList>
    </citation>
    <scope>NUCLEOTIDE SEQUENCE [LARGE SCALE GENOMIC DNA]</scope>
</reference>
<name>A0A1G1XZD7_9BACT</name>
<evidence type="ECO:0000313" key="2">
    <source>
        <dbReference type="Proteomes" id="UP000178930"/>
    </source>
</evidence>
<dbReference type="EMBL" id="MHIB01000009">
    <property type="protein sequence ID" value="OGY44930.1"/>
    <property type="molecule type" value="Genomic_DNA"/>
</dbReference>
<organism evidence="1 2">
    <name type="scientific">Candidatus Buchananbacteria bacterium RIFCSPHIGHO2_01_FULL_39_14</name>
    <dbReference type="NCBI Taxonomy" id="1797532"/>
    <lineage>
        <taxon>Bacteria</taxon>
        <taxon>Candidatus Buchananiibacteriota</taxon>
    </lineage>
</organism>
<protein>
    <recommendedName>
        <fullName evidence="3">Response regulatory domain-containing protein</fullName>
    </recommendedName>
</protein>
<dbReference type="AlphaFoldDB" id="A0A1G1XZD7"/>
<proteinExistence type="predicted"/>
<gene>
    <name evidence="1" type="ORF">A2729_04070</name>
</gene>
<evidence type="ECO:0008006" key="3">
    <source>
        <dbReference type="Google" id="ProtNLM"/>
    </source>
</evidence>
<accession>A0A1G1XZD7</accession>
<dbReference type="Proteomes" id="UP000178930">
    <property type="component" value="Unassembled WGS sequence"/>
</dbReference>
<sequence length="135" mass="15420">MFDCQNLCWRPGTFRNSHPVNQTGKGIISGFAEMLMGADDQRTGVLLIDPSKKPISYQIAKIIGFNEQNGIFLVQDNFLTQFVVFTNLDTPQDRDKSEQMGAAAYIFKRDCTPREVMETIAEIIKKDREKKKIKK</sequence>